<keyword evidence="2" id="KW-1185">Reference proteome</keyword>
<keyword evidence="1" id="KW-0614">Plasmid</keyword>
<reference evidence="1" key="1">
    <citation type="submission" date="2021-07" db="EMBL/GenBank/DDBJ databases">
        <title>Complete Genome Sequences of Mycobacterium farcinogenes Isolated from Clinical Specimens from Patients in Thailand.</title>
        <authorList>
            <person name="Sodsai P."/>
        </authorList>
    </citation>
    <scope>NUCLEOTIDE SEQUENCE</scope>
    <source>
        <strain evidence="1">BKK/CU-MFGFA-001</strain>
    </source>
</reference>
<evidence type="ECO:0000313" key="1">
    <source>
        <dbReference type="EMBL" id="QZH69397.1"/>
    </source>
</evidence>
<dbReference type="EMBL" id="CP081674">
    <property type="protein sequence ID" value="QZH69397.1"/>
    <property type="molecule type" value="Genomic_DNA"/>
</dbReference>
<dbReference type="Proteomes" id="UP000825598">
    <property type="component" value="Plasmid unnamed1"/>
</dbReference>
<geneLocation type="plasmid" evidence="1 2">
    <name>unnamed1</name>
</geneLocation>
<proteinExistence type="predicted"/>
<sequence length="331" mass="35473">MNRFVVKLWGLSRRLAVAATAGGALLGLLGVFAEVPTAQAFSRPGLPVEYLDVPSPSMGRDIRIQFQYGGPHAVYLLDGLRAQDDFNGWDINTEAFDWYDGSGLSLIMPVGGQSSFYADWYQPAKGKAGIFTYKWETFLTAELPAWLQANRAVSATGHAVVGLSMAGSSSLNLAIWHPDQFVYAASLSGALNPSEGWWPTLIGIAMGDAGGFSPSGMWGSSSDPAWQRNDPYVNVDKLVANNTRIWIYSGAGVPSDFDAGTSGGNLAAAKFLEGFLGRTSKSFQEHYLGAGGKNGVFNFPTSGTHSWAYWGLQLQQMKPDVQRVLGATPAA</sequence>
<accession>A0ACD1FR49</accession>
<evidence type="ECO:0000313" key="2">
    <source>
        <dbReference type="Proteomes" id="UP000825598"/>
    </source>
</evidence>
<gene>
    <name evidence="1" type="ORF">K6L26_30840</name>
</gene>
<name>A0ACD1FR49_MYCFR</name>
<protein>
    <submittedName>
        <fullName evidence="1">Esterase family protein</fullName>
    </submittedName>
</protein>
<organism evidence="1 2">
    <name type="scientific">Mycolicibacterium farcinogenes</name>
    <name type="common">Mycobacterium farcinogenes</name>
    <dbReference type="NCBI Taxonomy" id="1802"/>
    <lineage>
        <taxon>Bacteria</taxon>
        <taxon>Bacillati</taxon>
        <taxon>Actinomycetota</taxon>
        <taxon>Actinomycetes</taxon>
        <taxon>Mycobacteriales</taxon>
        <taxon>Mycobacteriaceae</taxon>
        <taxon>Mycolicibacterium</taxon>
    </lineage>
</organism>